<dbReference type="Proteomes" id="UP000182737">
    <property type="component" value="Unassembled WGS sequence"/>
</dbReference>
<name>A0A1I3KK27_9SPIR</name>
<sequence length="232" mass="25931">MKKLLLIFTSLFCLTTLFAQELDSTEQVTEEAVQSPKKQTADFVMQFEPGLYLNTESYLVSAPSPIVYPISLGFLWPDDSKIAIQPVVSFFMMNHLYYEDKALPAEIENRTTTTLNFMLNIPAVFSIYREKSRFQLSAGLGVYMRFGLLSPGVKENDSGWTGSAGEDVSKINEYFWGKMRWLYATAGGSWLYNLTPQLRAGPTINVYAPVGGLISDKNAQGMIISAGIKICR</sequence>
<dbReference type="RefSeq" id="WP_074931346.1">
    <property type="nucleotide sequence ID" value="NZ_FORI01000005.1"/>
</dbReference>
<proteinExistence type="predicted"/>
<keyword evidence="3" id="KW-1185">Reference proteome</keyword>
<evidence type="ECO:0000313" key="2">
    <source>
        <dbReference type="EMBL" id="SFI72826.1"/>
    </source>
</evidence>
<evidence type="ECO:0008006" key="4">
    <source>
        <dbReference type="Google" id="ProtNLM"/>
    </source>
</evidence>
<feature type="signal peptide" evidence="1">
    <location>
        <begin position="1"/>
        <end position="19"/>
    </location>
</feature>
<organism evidence="2 3">
    <name type="scientific">Treponema bryantii</name>
    <dbReference type="NCBI Taxonomy" id="163"/>
    <lineage>
        <taxon>Bacteria</taxon>
        <taxon>Pseudomonadati</taxon>
        <taxon>Spirochaetota</taxon>
        <taxon>Spirochaetia</taxon>
        <taxon>Spirochaetales</taxon>
        <taxon>Treponemataceae</taxon>
        <taxon>Treponema</taxon>
    </lineage>
</organism>
<dbReference type="AlphaFoldDB" id="A0A1I3KK27"/>
<protein>
    <recommendedName>
        <fullName evidence="4">Outer membrane protein beta-barrel domain-containing protein</fullName>
    </recommendedName>
</protein>
<reference evidence="3" key="1">
    <citation type="submission" date="2016-10" db="EMBL/GenBank/DDBJ databases">
        <authorList>
            <person name="Varghese N."/>
            <person name="Submissions S."/>
        </authorList>
    </citation>
    <scope>NUCLEOTIDE SEQUENCE [LARGE SCALE GENOMIC DNA]</scope>
    <source>
        <strain evidence="3">XBD1002</strain>
    </source>
</reference>
<dbReference type="EMBL" id="FORI01000005">
    <property type="protein sequence ID" value="SFI72826.1"/>
    <property type="molecule type" value="Genomic_DNA"/>
</dbReference>
<keyword evidence="1" id="KW-0732">Signal</keyword>
<evidence type="ECO:0000313" key="3">
    <source>
        <dbReference type="Proteomes" id="UP000182737"/>
    </source>
</evidence>
<feature type="chain" id="PRO_5010364563" description="Outer membrane protein beta-barrel domain-containing protein" evidence="1">
    <location>
        <begin position="20"/>
        <end position="232"/>
    </location>
</feature>
<accession>A0A1I3KK27</accession>
<dbReference type="OrthoDB" id="359362at2"/>
<evidence type="ECO:0000256" key="1">
    <source>
        <dbReference type="SAM" id="SignalP"/>
    </source>
</evidence>
<gene>
    <name evidence="2" type="ORF">SAMN04487775_10511</name>
</gene>